<gene>
    <name evidence="1" type="ORF">LAZ67_3004002</name>
</gene>
<sequence length="203" mass="22803">MYWWWCLVHSIERRGVIFSLVSHISEFPVHGYRSGSGLTTPYFALQGSPLLVLLLPPATTIETKRLILKTPIKFHQDNARPPTSYLTLAKIAGYEWTLMPHPAYSPDLAPSDFYLFEILKVFLHGRTFESNVQPLSNFPDTTISLASGQLVQQHAQELAPCEQILMQAVSKMETDGFAADSNMSTDLLILGEEPLLRSINRVS</sequence>
<evidence type="ECO:0000313" key="2">
    <source>
        <dbReference type="Proteomes" id="UP001235939"/>
    </source>
</evidence>
<accession>A0ABY6KAT5</accession>
<dbReference type="InterPro" id="IPR036397">
    <property type="entry name" value="RNaseH_sf"/>
</dbReference>
<dbReference type="Gene3D" id="3.30.420.10">
    <property type="entry name" value="Ribonuclease H-like superfamily/Ribonuclease H"/>
    <property type="match status" value="1"/>
</dbReference>
<name>A0ABY6KAT5_9ARAC</name>
<protein>
    <recommendedName>
        <fullName evidence="3">Transposase</fullName>
    </recommendedName>
</protein>
<dbReference type="PANTHER" id="PTHR46060">
    <property type="entry name" value="MARINER MOS1 TRANSPOSASE-LIKE PROTEIN"/>
    <property type="match status" value="1"/>
</dbReference>
<evidence type="ECO:0008006" key="3">
    <source>
        <dbReference type="Google" id="ProtNLM"/>
    </source>
</evidence>
<dbReference type="Proteomes" id="UP001235939">
    <property type="component" value="Chromosome 03"/>
</dbReference>
<dbReference type="EMBL" id="CP092865">
    <property type="protein sequence ID" value="UYV65341.1"/>
    <property type="molecule type" value="Genomic_DNA"/>
</dbReference>
<proteinExistence type="predicted"/>
<organism evidence="1 2">
    <name type="scientific">Cordylochernes scorpioides</name>
    <dbReference type="NCBI Taxonomy" id="51811"/>
    <lineage>
        <taxon>Eukaryota</taxon>
        <taxon>Metazoa</taxon>
        <taxon>Ecdysozoa</taxon>
        <taxon>Arthropoda</taxon>
        <taxon>Chelicerata</taxon>
        <taxon>Arachnida</taxon>
        <taxon>Pseudoscorpiones</taxon>
        <taxon>Cheliferoidea</taxon>
        <taxon>Chernetidae</taxon>
        <taxon>Cordylochernes</taxon>
    </lineage>
</organism>
<reference evidence="1 2" key="1">
    <citation type="submission" date="2022-01" db="EMBL/GenBank/DDBJ databases">
        <title>A chromosomal length assembly of Cordylochernes scorpioides.</title>
        <authorList>
            <person name="Zeh D."/>
            <person name="Zeh J."/>
        </authorList>
    </citation>
    <scope>NUCLEOTIDE SEQUENCE [LARGE SCALE GENOMIC DNA]</scope>
    <source>
        <strain evidence="1">IN4F17</strain>
        <tissue evidence="1">Whole Body</tissue>
    </source>
</reference>
<dbReference type="PANTHER" id="PTHR46060:SF1">
    <property type="entry name" value="MARINER MOS1 TRANSPOSASE-LIKE PROTEIN"/>
    <property type="match status" value="1"/>
</dbReference>
<keyword evidence="2" id="KW-1185">Reference proteome</keyword>
<dbReference type="InterPro" id="IPR052709">
    <property type="entry name" value="Transposase-MT_Hybrid"/>
</dbReference>
<evidence type="ECO:0000313" key="1">
    <source>
        <dbReference type="EMBL" id="UYV65341.1"/>
    </source>
</evidence>